<feature type="coiled-coil region" evidence="10">
    <location>
        <begin position="272"/>
        <end position="377"/>
    </location>
</feature>
<evidence type="ECO:0000259" key="12">
    <source>
        <dbReference type="Pfam" id="PF14772"/>
    </source>
</evidence>
<keyword evidence="7" id="KW-0966">Cell projection</keyword>
<organism evidence="14 15">
    <name type="scientific">Umbra pygmaea</name>
    <name type="common">Eastern mudminnow</name>
    <dbReference type="NCBI Taxonomy" id="75934"/>
    <lineage>
        <taxon>Eukaryota</taxon>
        <taxon>Metazoa</taxon>
        <taxon>Chordata</taxon>
        <taxon>Craniata</taxon>
        <taxon>Vertebrata</taxon>
        <taxon>Euteleostomi</taxon>
        <taxon>Actinopterygii</taxon>
        <taxon>Neopterygii</taxon>
        <taxon>Teleostei</taxon>
        <taxon>Protacanthopterygii</taxon>
        <taxon>Esociformes</taxon>
        <taxon>Umbridae</taxon>
        <taxon>Umbra</taxon>
    </lineage>
</organism>
<dbReference type="InterPro" id="IPR039750">
    <property type="entry name" value="DRC1/DRC2"/>
</dbReference>
<evidence type="ECO:0000256" key="5">
    <source>
        <dbReference type="ARBA" id="ARBA00023054"/>
    </source>
</evidence>
<keyword evidence="5 10" id="KW-0175">Coiled coil</keyword>
<keyword evidence="15" id="KW-1185">Reference proteome</keyword>
<proteinExistence type="inferred from homology"/>
<evidence type="ECO:0000313" key="15">
    <source>
        <dbReference type="Proteomes" id="UP001557470"/>
    </source>
</evidence>
<reference evidence="14 15" key="1">
    <citation type="submission" date="2024-06" db="EMBL/GenBank/DDBJ databases">
        <authorList>
            <person name="Pan Q."/>
            <person name="Wen M."/>
            <person name="Jouanno E."/>
            <person name="Zahm M."/>
            <person name="Klopp C."/>
            <person name="Cabau C."/>
            <person name="Louis A."/>
            <person name="Berthelot C."/>
            <person name="Parey E."/>
            <person name="Roest Crollius H."/>
            <person name="Montfort J."/>
            <person name="Robinson-Rechavi M."/>
            <person name="Bouchez O."/>
            <person name="Lampietro C."/>
            <person name="Lopez Roques C."/>
            <person name="Donnadieu C."/>
            <person name="Postlethwait J."/>
            <person name="Bobe J."/>
            <person name="Verreycken H."/>
            <person name="Guiguen Y."/>
        </authorList>
    </citation>
    <scope>NUCLEOTIDE SEQUENCE [LARGE SCALE GENOMIC DNA]</scope>
    <source>
        <strain evidence="14">Up_M1</strain>
        <tissue evidence="14">Testis</tissue>
    </source>
</reference>
<dbReference type="PANTHER" id="PTHR21625:SF1">
    <property type="entry name" value="DYNEIN REGULATORY COMPLEX PROTEIN 1"/>
    <property type="match status" value="1"/>
</dbReference>
<dbReference type="PANTHER" id="PTHR21625">
    <property type="entry name" value="NYD-SP28 PROTEIN"/>
    <property type="match status" value="1"/>
</dbReference>
<sequence>MSLFGNVGEDTEKTGSSVDAETQEERIAARRQRIDARYDAQKRQEQGDDTHEKKEIKVESRKSQQQMELSEKYLINLQRDGTEMVTNIQVAADASVSQHRAELEEARRLRVEKMELEAMTSLEKFEEITRKWKVAKMKEIPQDLRDALNSQQQLCALLIEDKNKLIHELQQEMKLSDDRYVKDLKKQAEGVDLMIERMEEQVKFLMNSYRHEMDQVENSFEQERKILLTGNMEEWEKHRKERSDKELECVMHRMKRVEEYEVLLQKLRTKDAEEYNRVKISLETDLEIIEQDLQQMKATHQLKQEQLEYTLHVVKKRDEENTITKSQQKRKINRVQDVLNNLKIKCTDQEKLFKEENQNLMDDYRRLKQQYEHMQKKMRHFASVGAKKFEEMWLLNEEEVKVLVVKALDVDRLIHEQQLGLAWQRPPLAFMERCGPLQRQAQKTARQAATELLQPETSPCSQRTYKDTGAGPGTESLGAAVCESGAELECGSSQPDRAGSWDKPSGTVSVETVKRLLELLCDEAGFLIEKKLLKLLSPLEKDKQSLLKLDSIFTALGIESEEDMFRMADFFMKYRQPQLEQAQDVFAEGGVASPPEAKEEPISCSTTSDLIHPNDVLVALKAFTAHHSRHRDASVLLQPSAYSLGGRDDSEDAAYWRAMADVIPEAKVKVWDAMETALNKYHVVLTERSKILTETQSLKQQNTELRTLLHQYMNSGVNAQLEIPPTKMMQLAPE</sequence>
<evidence type="ECO:0000256" key="6">
    <source>
        <dbReference type="ARBA" id="ARBA00023069"/>
    </source>
</evidence>
<evidence type="ECO:0000313" key="14">
    <source>
        <dbReference type="EMBL" id="KAL0967736.1"/>
    </source>
</evidence>
<protein>
    <recommendedName>
        <fullName evidence="3">Dynein regulatory complex protein 1</fullName>
    </recommendedName>
    <alternativeName>
        <fullName evidence="8">Coiled-coil domain-containing protein 164</fullName>
    </alternativeName>
</protein>
<comment type="caution">
    <text evidence="14">The sequence shown here is derived from an EMBL/GenBank/DDBJ whole genome shotgun (WGS) entry which is preliminary data.</text>
</comment>
<dbReference type="InterPro" id="IPR039505">
    <property type="entry name" value="DRC1/2_N"/>
</dbReference>
<comment type="similarity">
    <text evidence="2">Belongs to the DRC1 family.</text>
</comment>
<keyword evidence="6" id="KW-0969">Cilium</keyword>
<evidence type="ECO:0000256" key="2">
    <source>
        <dbReference type="ARBA" id="ARBA00009688"/>
    </source>
</evidence>
<comment type="function">
    <text evidence="9">Component of the nexin-dynein regulatory complex (N-DRC) a key regulator of ciliary/flagellar motility which maintains the alignment and integrity of the distal axoneme and regulates microtubule sliding in motile axonemes. Plays a critical role in the assembly of N-DRC and also stabilizes the assembly of multiple inner dynein arms and radial spokes. Coassembles with CCDC65/DRC2 to form a central scaffold needed for assembly of the N-DRC and its attachment to the outer doublet microtubules.</text>
</comment>
<accession>A0ABD0WQB1</accession>
<name>A0ABD0WQB1_UMBPY</name>
<dbReference type="GO" id="GO:0065003">
    <property type="term" value="P:protein-containing complex assembly"/>
    <property type="evidence" value="ECO:0007669"/>
    <property type="project" value="UniProtKB-ARBA"/>
</dbReference>
<feature type="domain" description="Dynein regulatory complex protein 1/2 N-terminal" evidence="12">
    <location>
        <begin position="90"/>
        <end position="190"/>
    </location>
</feature>
<feature type="coiled-coil region" evidence="10">
    <location>
        <begin position="159"/>
        <end position="226"/>
    </location>
</feature>
<evidence type="ECO:0000256" key="1">
    <source>
        <dbReference type="ARBA" id="ARBA00004611"/>
    </source>
</evidence>
<gene>
    <name evidence="14" type="ORF">UPYG_G00256220</name>
</gene>
<evidence type="ECO:0000256" key="4">
    <source>
        <dbReference type="ARBA" id="ARBA00022846"/>
    </source>
</evidence>
<evidence type="ECO:0000256" key="3">
    <source>
        <dbReference type="ARBA" id="ARBA00013815"/>
    </source>
</evidence>
<dbReference type="InterPro" id="IPR029440">
    <property type="entry name" value="DRC1_C"/>
</dbReference>
<evidence type="ECO:0000256" key="11">
    <source>
        <dbReference type="SAM" id="MobiDB-lite"/>
    </source>
</evidence>
<dbReference type="EMBL" id="JAGEUA010000008">
    <property type="protein sequence ID" value="KAL0967736.1"/>
    <property type="molecule type" value="Genomic_DNA"/>
</dbReference>
<keyword evidence="4" id="KW-0282">Flagellum</keyword>
<dbReference type="Proteomes" id="UP001557470">
    <property type="component" value="Unassembled WGS sequence"/>
</dbReference>
<dbReference type="Pfam" id="PF14772">
    <property type="entry name" value="NYD-SP28"/>
    <property type="match status" value="1"/>
</dbReference>
<comment type="subcellular location">
    <subcellularLocation>
        <location evidence="1">Cytoplasm</location>
        <location evidence="1">Cytoskeleton</location>
        <location evidence="1">Flagellum axoneme</location>
    </subcellularLocation>
</comment>
<feature type="compositionally biased region" description="Basic and acidic residues" evidence="11">
    <location>
        <begin position="23"/>
        <end position="62"/>
    </location>
</feature>
<evidence type="ECO:0000256" key="8">
    <source>
        <dbReference type="ARBA" id="ARBA00031554"/>
    </source>
</evidence>
<dbReference type="Pfam" id="PF14775">
    <property type="entry name" value="NYD-SP28_assoc"/>
    <property type="match status" value="1"/>
</dbReference>
<evidence type="ECO:0000256" key="9">
    <source>
        <dbReference type="ARBA" id="ARBA00046115"/>
    </source>
</evidence>
<evidence type="ECO:0000256" key="7">
    <source>
        <dbReference type="ARBA" id="ARBA00023273"/>
    </source>
</evidence>
<dbReference type="GO" id="GO:0035082">
    <property type="term" value="P:axoneme assembly"/>
    <property type="evidence" value="ECO:0007669"/>
    <property type="project" value="UniProtKB-ARBA"/>
</dbReference>
<evidence type="ECO:0000256" key="10">
    <source>
        <dbReference type="SAM" id="Coils"/>
    </source>
</evidence>
<evidence type="ECO:0000259" key="13">
    <source>
        <dbReference type="Pfam" id="PF14775"/>
    </source>
</evidence>
<dbReference type="AlphaFoldDB" id="A0ABD0WQB1"/>
<feature type="region of interest" description="Disordered" evidence="11">
    <location>
        <begin position="1"/>
        <end position="63"/>
    </location>
</feature>
<feature type="domain" description="Dynein regulatory complex protein 1 C-terminal" evidence="13">
    <location>
        <begin position="654"/>
        <end position="713"/>
    </location>
</feature>